<evidence type="ECO:0000256" key="1">
    <source>
        <dbReference type="ARBA" id="ARBA00004123"/>
    </source>
</evidence>
<dbReference type="Pfam" id="PF04696">
    <property type="entry name" value="Pinin_SDK_memA"/>
    <property type="match status" value="1"/>
</dbReference>
<organism evidence="10 11">
    <name type="scientific">Penicillium canariense</name>
    <dbReference type="NCBI Taxonomy" id="189055"/>
    <lineage>
        <taxon>Eukaryota</taxon>
        <taxon>Fungi</taxon>
        <taxon>Dikarya</taxon>
        <taxon>Ascomycota</taxon>
        <taxon>Pezizomycotina</taxon>
        <taxon>Eurotiomycetes</taxon>
        <taxon>Eurotiomycetidae</taxon>
        <taxon>Eurotiales</taxon>
        <taxon>Aspergillaceae</taxon>
        <taxon>Penicillium</taxon>
    </lineage>
</organism>
<evidence type="ECO:0000259" key="9">
    <source>
        <dbReference type="Pfam" id="PF04696"/>
    </source>
</evidence>
<keyword evidence="5" id="KW-0804">Transcription</keyword>
<feature type="compositionally biased region" description="Acidic residues" evidence="8">
    <location>
        <begin position="351"/>
        <end position="365"/>
    </location>
</feature>
<dbReference type="EMBL" id="JAPQKN010000004">
    <property type="protein sequence ID" value="KAJ5159582.1"/>
    <property type="molecule type" value="Genomic_DNA"/>
</dbReference>
<evidence type="ECO:0000256" key="7">
    <source>
        <dbReference type="ARBA" id="ARBA00023242"/>
    </source>
</evidence>
<keyword evidence="3" id="KW-0507">mRNA processing</keyword>
<feature type="compositionally biased region" description="Basic and acidic residues" evidence="8">
    <location>
        <begin position="303"/>
        <end position="316"/>
    </location>
</feature>
<evidence type="ECO:0000256" key="2">
    <source>
        <dbReference type="ARBA" id="ARBA00010386"/>
    </source>
</evidence>
<keyword evidence="6" id="KW-0508">mRNA splicing</keyword>
<feature type="compositionally biased region" description="Polar residues" evidence="8">
    <location>
        <begin position="119"/>
        <end position="128"/>
    </location>
</feature>
<feature type="compositionally biased region" description="Polar residues" evidence="8">
    <location>
        <begin position="319"/>
        <end position="332"/>
    </location>
</feature>
<dbReference type="GO" id="GO:0008380">
    <property type="term" value="P:RNA splicing"/>
    <property type="evidence" value="ECO:0007669"/>
    <property type="project" value="UniProtKB-KW"/>
</dbReference>
<dbReference type="AlphaFoldDB" id="A0A9W9HY27"/>
<dbReference type="GeneID" id="81427887"/>
<dbReference type="Proteomes" id="UP001149163">
    <property type="component" value="Unassembled WGS sequence"/>
</dbReference>
<keyword evidence="4" id="KW-0805">Transcription regulation</keyword>
<evidence type="ECO:0000256" key="8">
    <source>
        <dbReference type="SAM" id="MobiDB-lite"/>
    </source>
</evidence>
<dbReference type="GO" id="GO:0071013">
    <property type="term" value="C:catalytic step 2 spliceosome"/>
    <property type="evidence" value="ECO:0007669"/>
    <property type="project" value="TreeGrafter"/>
</dbReference>
<evidence type="ECO:0000313" key="11">
    <source>
        <dbReference type="Proteomes" id="UP001149163"/>
    </source>
</evidence>
<dbReference type="GO" id="GO:0006397">
    <property type="term" value="P:mRNA processing"/>
    <property type="evidence" value="ECO:0007669"/>
    <property type="project" value="UniProtKB-KW"/>
</dbReference>
<evidence type="ECO:0000256" key="6">
    <source>
        <dbReference type="ARBA" id="ARBA00023187"/>
    </source>
</evidence>
<feature type="compositionally biased region" description="Basic and acidic residues" evidence="8">
    <location>
        <begin position="338"/>
        <end position="350"/>
    </location>
</feature>
<evidence type="ECO:0000313" key="10">
    <source>
        <dbReference type="EMBL" id="KAJ5159582.1"/>
    </source>
</evidence>
<reference evidence="10" key="1">
    <citation type="submission" date="2022-11" db="EMBL/GenBank/DDBJ databases">
        <authorList>
            <person name="Petersen C."/>
        </authorList>
    </citation>
    <scope>NUCLEOTIDE SEQUENCE</scope>
    <source>
        <strain evidence="10">IBT 26290</strain>
    </source>
</reference>
<evidence type="ECO:0000256" key="3">
    <source>
        <dbReference type="ARBA" id="ARBA00022664"/>
    </source>
</evidence>
<evidence type="ECO:0000256" key="5">
    <source>
        <dbReference type="ARBA" id="ARBA00023163"/>
    </source>
</evidence>
<feature type="compositionally biased region" description="Basic and acidic residues" evidence="8">
    <location>
        <begin position="131"/>
        <end position="152"/>
    </location>
</feature>
<comment type="similarity">
    <text evidence="2">Belongs to the pinin family.</text>
</comment>
<gene>
    <name evidence="10" type="ORF">N7482_006586</name>
</gene>
<keyword evidence="7" id="KW-0539">Nucleus</keyword>
<accession>A0A9W9HY27</accession>
<dbReference type="OrthoDB" id="330772at2759"/>
<feature type="compositionally biased region" description="Basic and acidic residues" evidence="8">
    <location>
        <begin position="93"/>
        <end position="107"/>
    </location>
</feature>
<dbReference type="PANTHER" id="PTHR12707">
    <property type="entry name" value="PINN"/>
    <property type="match status" value="1"/>
</dbReference>
<dbReference type="InterPro" id="IPR006786">
    <property type="entry name" value="Pinin_SDK_MemA"/>
</dbReference>
<protein>
    <recommendedName>
        <fullName evidence="9">Pinin/SDK/MemA protein domain-containing protein</fullName>
    </recommendedName>
</protein>
<dbReference type="PANTHER" id="PTHR12707:SF0">
    <property type="entry name" value="PININ"/>
    <property type="match status" value="1"/>
</dbReference>
<reference evidence="10" key="2">
    <citation type="journal article" date="2023" name="IMA Fungus">
        <title>Comparative genomic study of the Penicillium genus elucidates a diverse pangenome and 15 lateral gene transfer events.</title>
        <authorList>
            <person name="Petersen C."/>
            <person name="Sorensen T."/>
            <person name="Nielsen M.R."/>
            <person name="Sondergaard T.E."/>
            <person name="Sorensen J.L."/>
            <person name="Fitzpatrick D.A."/>
            <person name="Frisvad J.C."/>
            <person name="Nielsen K.L."/>
        </authorList>
    </citation>
    <scope>NUCLEOTIDE SEQUENCE</scope>
    <source>
        <strain evidence="10">IBT 26290</strain>
    </source>
</reference>
<comment type="subcellular location">
    <subcellularLocation>
        <location evidence="1">Nucleus</location>
    </subcellularLocation>
</comment>
<sequence>MSEGYGDFSDASVNANPRLSFCADTRLFFICRTLASAVAVPEQDHERQSPEVSAKRRQSSVSEHETKRRRLSSQGDISPHAQRQRHSPPAPAAERRPPRQGREEDRKRGQRLFGALLGTLSQSSTSAAQKRRADIEKRQQDKLKSQADEYDGLKKRRKERRALIRRKEQPFYEREALQTRHSNLTAAAHFLKTRAEPVLVRYARPYHLDSMANSSVVQFYKPWQLRAGDEAVIQEQIEEAEATVIREIAEFDARYPPEAFVVEKIDPISQESAGPQGDSDGAQQQAELASAQPSAPEPAAIAKEPEETQVKTDAYPRQELSSEPTKTDTVPTSEDDAADPKDAHRGHHDDDGGEMMEDNEDTVIY</sequence>
<feature type="region of interest" description="Disordered" evidence="8">
    <location>
        <begin position="269"/>
        <end position="365"/>
    </location>
</feature>
<evidence type="ECO:0000256" key="4">
    <source>
        <dbReference type="ARBA" id="ARBA00023015"/>
    </source>
</evidence>
<dbReference type="RefSeq" id="XP_056541140.1">
    <property type="nucleotide sequence ID" value="XM_056688711.1"/>
</dbReference>
<name>A0A9W9HY27_9EURO</name>
<feature type="compositionally biased region" description="Low complexity" evidence="8">
    <location>
        <begin position="282"/>
        <end position="302"/>
    </location>
</feature>
<feature type="region of interest" description="Disordered" evidence="8">
    <location>
        <begin position="40"/>
        <end position="152"/>
    </location>
</feature>
<comment type="caution">
    <text evidence="10">The sequence shown here is derived from an EMBL/GenBank/DDBJ whole genome shotgun (WGS) entry which is preliminary data.</text>
</comment>
<keyword evidence="11" id="KW-1185">Reference proteome</keyword>
<feature type="domain" description="Pinin/SDK/MemA protein" evidence="9">
    <location>
        <begin position="103"/>
        <end position="199"/>
    </location>
</feature>
<proteinExistence type="inferred from homology"/>
<dbReference type="InterPro" id="IPR039853">
    <property type="entry name" value="Pinin"/>
</dbReference>